<feature type="compositionally biased region" description="Low complexity" evidence="1">
    <location>
        <begin position="412"/>
        <end position="429"/>
    </location>
</feature>
<accession>A0A1C7MVL3</accession>
<proteinExistence type="predicted"/>
<protein>
    <submittedName>
        <fullName evidence="2">Uncharacterized protein</fullName>
    </submittedName>
</protein>
<sequence length="936" mass="100522">MPSNSPPSGSPRASPFSIQEFSDLVCTAFNLSSDEPSHLPPPLSLKPPCFDSDTDDDQPPPRPPNAYKSASLPSSNPSRSRPRSSTLTALNVFKQVRTRASAFVLGQPAPPVATSARPSMSSQRTIIPPSFSQPSSSAHHPTSTLPLAAVNLNLELSRSRSRTSSLHVPFFRASKQNSRPVPPVPMRPARSRVSNCSKADSAFSVAGSLPSFFDDTVYQDTRARAPDMRPTVNPLVRISTDANASTAVRQGESLLSFFEDSGYQAARPPAPAYSRPSTPRSTLPRIHTRLPPLRKSKSSAPGLFSKTHRQAEGWDPLYAEHKEFDSRGGRDQRSPSPFTCPRDPPPAPKGSVRMNEDFPVPPPCVFERRGSATSLTSIRSIASFSSRISSVINLPGKLRAQSRSKMSLNIVTSSVNSSPSSNTDSTRSPVTPVSPVLDYTFPAARPSFSESREDAIAIGRVLTPEDDPFAKADIEVCDATPRAPTPPTSASRRGSRQEELFNLRMSTNAGFSPLRRARSSMPESYVSPAYTFPSSCSVYEEVSPDPSYEFPAPPSAAPTPTPEKSAPPSAWSPYSSPAQSSPSSVCSSLLSSSSSSSASSCGSNVLMLSTSLSSAFPYPPPRPPPLFPPPRLPPPERALPGLPPPSPGATNDMGPPVPPKMSFGSPRTRRSLPPSPKSPSHSRFSWDPYSSSPERRIAVIERSPRQMTDERPPSPFPLVRGLSDGSPASRRFNRRAGMDYGGSRDIPMFSNPWTGEHGLSARVRNIPAADEVEGWHDAEPIAMSDRDYEAGTPCGFVTSGTPKLKDRGSVDSTLTVTASPSTECGSSFSTLAESFGPELEASWYGRKGSADSTGSSGSAPLIITRAEDRPKCVPSLSVDTLVPHKYAEEDDEWDQYTTSTVFYSARSSIRSSLSDRAPSAFHVDAVSPARPHSARA</sequence>
<evidence type="ECO:0000313" key="3">
    <source>
        <dbReference type="Proteomes" id="UP000092993"/>
    </source>
</evidence>
<evidence type="ECO:0000313" key="2">
    <source>
        <dbReference type="EMBL" id="OBZ79094.1"/>
    </source>
</evidence>
<dbReference type="STRING" id="5627.A0A1C7MVL3"/>
<comment type="caution">
    <text evidence="2">The sequence shown here is derived from an EMBL/GenBank/DDBJ whole genome shotgun (WGS) entry which is preliminary data.</text>
</comment>
<feature type="compositionally biased region" description="Pro residues" evidence="1">
    <location>
        <begin position="617"/>
        <end position="647"/>
    </location>
</feature>
<feature type="region of interest" description="Disordered" evidence="1">
    <location>
        <begin position="31"/>
        <end position="87"/>
    </location>
</feature>
<feature type="compositionally biased region" description="Basic and acidic residues" evidence="1">
    <location>
        <begin position="693"/>
        <end position="712"/>
    </location>
</feature>
<gene>
    <name evidence="2" type="ORF">A0H81_00289</name>
</gene>
<feature type="region of interest" description="Disordered" evidence="1">
    <location>
        <begin position="914"/>
        <end position="936"/>
    </location>
</feature>
<feature type="compositionally biased region" description="Low complexity" evidence="1">
    <location>
        <begin position="272"/>
        <end position="282"/>
    </location>
</feature>
<dbReference type="EMBL" id="LUGG01000001">
    <property type="protein sequence ID" value="OBZ79094.1"/>
    <property type="molecule type" value="Genomic_DNA"/>
</dbReference>
<keyword evidence="3" id="KW-1185">Reference proteome</keyword>
<dbReference type="OrthoDB" id="2804764at2759"/>
<dbReference type="Proteomes" id="UP000092993">
    <property type="component" value="Unassembled WGS sequence"/>
</dbReference>
<feature type="region of interest" description="Disordered" evidence="1">
    <location>
        <begin position="324"/>
        <end position="356"/>
    </location>
</feature>
<feature type="region of interest" description="Disordered" evidence="1">
    <location>
        <begin position="266"/>
        <end position="311"/>
    </location>
</feature>
<feature type="compositionally biased region" description="Basic residues" evidence="1">
    <location>
        <begin position="286"/>
        <end position="297"/>
    </location>
</feature>
<feature type="compositionally biased region" description="Pro residues" evidence="1">
    <location>
        <begin position="551"/>
        <end position="561"/>
    </location>
</feature>
<feature type="compositionally biased region" description="Low complexity" evidence="1">
    <location>
        <begin position="562"/>
        <end position="603"/>
    </location>
</feature>
<feature type="region of interest" description="Disordered" evidence="1">
    <location>
        <begin position="543"/>
        <end position="739"/>
    </location>
</feature>
<dbReference type="OMA" id="FTCPREV"/>
<feature type="region of interest" description="Disordered" evidence="1">
    <location>
        <begin position="412"/>
        <end position="431"/>
    </location>
</feature>
<evidence type="ECO:0000256" key="1">
    <source>
        <dbReference type="SAM" id="MobiDB-lite"/>
    </source>
</evidence>
<dbReference type="AlphaFoldDB" id="A0A1C7MVL3"/>
<feature type="compositionally biased region" description="Low complexity" evidence="1">
    <location>
        <begin position="69"/>
        <end position="87"/>
    </location>
</feature>
<reference evidence="2 3" key="1">
    <citation type="submission" date="2016-03" db="EMBL/GenBank/DDBJ databases">
        <title>Whole genome sequencing of Grifola frondosa 9006-11.</title>
        <authorList>
            <person name="Min B."/>
            <person name="Park H."/>
            <person name="Kim J.-G."/>
            <person name="Cho H."/>
            <person name="Oh Y.-L."/>
            <person name="Kong W.-S."/>
            <person name="Choi I.-G."/>
        </authorList>
    </citation>
    <scope>NUCLEOTIDE SEQUENCE [LARGE SCALE GENOMIC DNA]</scope>
    <source>
        <strain evidence="2 3">9006-11</strain>
    </source>
</reference>
<name>A0A1C7MVL3_GRIFR</name>
<feature type="region of interest" description="Disordered" evidence="1">
    <location>
        <begin position="476"/>
        <end position="507"/>
    </location>
</feature>
<organism evidence="2 3">
    <name type="scientific">Grifola frondosa</name>
    <name type="common">Maitake</name>
    <name type="synonym">Polyporus frondosus</name>
    <dbReference type="NCBI Taxonomy" id="5627"/>
    <lineage>
        <taxon>Eukaryota</taxon>
        <taxon>Fungi</taxon>
        <taxon>Dikarya</taxon>
        <taxon>Basidiomycota</taxon>
        <taxon>Agaricomycotina</taxon>
        <taxon>Agaricomycetes</taxon>
        <taxon>Polyporales</taxon>
        <taxon>Grifolaceae</taxon>
        <taxon>Grifola</taxon>
    </lineage>
</organism>
<feature type="compositionally biased region" description="Basic and acidic residues" evidence="1">
    <location>
        <begin position="324"/>
        <end position="333"/>
    </location>
</feature>